<evidence type="ECO:0000313" key="2">
    <source>
        <dbReference type="Proteomes" id="UP001249291"/>
    </source>
</evidence>
<protein>
    <submittedName>
        <fullName evidence="1">Uncharacterized protein</fullName>
    </submittedName>
</protein>
<sequence length="102" mass="11505">MNNSIVLKVAVRPGAVSYRERWRHPFSRRRGVIDVDPAALGVDGTLLWLALRLYRLEPSTREELRRDRVPIRLLDPRAAVATTPQHVSAPVLSVFSPEGAIR</sequence>
<proteinExistence type="predicted"/>
<organism evidence="1 2">
    <name type="scientific">Microbacterium foliorum</name>
    <dbReference type="NCBI Taxonomy" id="104336"/>
    <lineage>
        <taxon>Bacteria</taxon>
        <taxon>Bacillati</taxon>
        <taxon>Actinomycetota</taxon>
        <taxon>Actinomycetes</taxon>
        <taxon>Micrococcales</taxon>
        <taxon>Microbacteriaceae</taxon>
        <taxon>Microbacterium</taxon>
    </lineage>
</organism>
<comment type="caution">
    <text evidence="1">The sequence shown here is derived from an EMBL/GenBank/DDBJ whole genome shotgun (WGS) entry which is preliminary data.</text>
</comment>
<evidence type="ECO:0000313" key="1">
    <source>
        <dbReference type="EMBL" id="MDR6143531.1"/>
    </source>
</evidence>
<dbReference type="RefSeq" id="WP_309692711.1">
    <property type="nucleotide sequence ID" value="NZ_JAVIZQ010000001.1"/>
</dbReference>
<dbReference type="EMBL" id="JAVIZQ010000001">
    <property type="protein sequence ID" value="MDR6143531.1"/>
    <property type="molecule type" value="Genomic_DNA"/>
</dbReference>
<gene>
    <name evidence="1" type="ORF">QE375_003085</name>
</gene>
<dbReference type="Proteomes" id="UP001249291">
    <property type="component" value="Unassembled WGS sequence"/>
</dbReference>
<reference evidence="1 2" key="1">
    <citation type="submission" date="2023-08" db="EMBL/GenBank/DDBJ databases">
        <title>Functional and genomic diversity of the sorghum phyllosphere microbiome.</title>
        <authorList>
            <person name="Shade A."/>
        </authorList>
    </citation>
    <scope>NUCLEOTIDE SEQUENCE [LARGE SCALE GENOMIC DNA]</scope>
    <source>
        <strain evidence="1 2">SORGH_AS_0445</strain>
    </source>
</reference>
<accession>A0ABU1HUK9</accession>
<keyword evidence="2" id="KW-1185">Reference proteome</keyword>
<name>A0ABU1HUK9_9MICO</name>